<dbReference type="GeneID" id="117652640"/>
<dbReference type="GO" id="GO:1904423">
    <property type="term" value="C:dehydrodolichyl diphosphate synthase complex"/>
    <property type="evidence" value="ECO:0007669"/>
    <property type="project" value="InterPro"/>
</dbReference>
<evidence type="ECO:0000256" key="1">
    <source>
        <dbReference type="ARBA" id="ARBA00001946"/>
    </source>
</evidence>
<keyword evidence="8" id="KW-0256">Endoplasmic reticulum</keyword>
<organism evidence="14">
    <name type="scientific">Thrips palmi</name>
    <name type="common">Melon thrips</name>
    <dbReference type="NCBI Taxonomy" id="161013"/>
    <lineage>
        <taxon>Eukaryota</taxon>
        <taxon>Metazoa</taxon>
        <taxon>Ecdysozoa</taxon>
        <taxon>Arthropoda</taxon>
        <taxon>Hexapoda</taxon>
        <taxon>Insecta</taxon>
        <taxon>Pterygota</taxon>
        <taxon>Neoptera</taxon>
        <taxon>Paraneoptera</taxon>
        <taxon>Thysanoptera</taxon>
        <taxon>Terebrantia</taxon>
        <taxon>Thripoidea</taxon>
        <taxon>Thripidae</taxon>
        <taxon>Thrips</taxon>
    </lineage>
</organism>
<evidence type="ECO:0000256" key="6">
    <source>
        <dbReference type="ARBA" id="ARBA00022679"/>
    </source>
</evidence>
<dbReference type="UniPathway" id="UPA00378"/>
<name>A0A6P9A8L1_THRPL</name>
<gene>
    <name evidence="14" type="primary">LOC117652640</name>
</gene>
<evidence type="ECO:0000313" key="14">
    <source>
        <dbReference type="RefSeq" id="XP_034253609.1"/>
    </source>
</evidence>
<evidence type="ECO:0000256" key="9">
    <source>
        <dbReference type="ARBA" id="ARBA00022842"/>
    </source>
</evidence>
<evidence type="ECO:0000256" key="2">
    <source>
        <dbReference type="ARBA" id="ARBA00004586"/>
    </source>
</evidence>
<dbReference type="AlphaFoldDB" id="A0A6P9A8L1"/>
<evidence type="ECO:0000256" key="12">
    <source>
        <dbReference type="ARBA" id="ARBA00047353"/>
    </source>
</evidence>
<sequence>MAVNLFKVVLVVIHVIFDIYAEARRLFRYAIQYFEDFCFGPWGLKAELDYVHRNKAPLTKPMSHIAVILGSEVVSIKDIVRIALWSHAAGASYVSFYDHSGKLKKCKSALDEALTSECQPKSHIPRTNGYKNGIAGKQYPHVMLFDITDGKAGIARIARELCEKALAKEITHNDINLKFLNEIVLREAGVPEPELGIYCGDICSTYGFLPWHSRITEFLPISSHHNVSVRTFVSVLRRFNKCEQRLGT</sequence>
<keyword evidence="11" id="KW-0472">Membrane</keyword>
<dbReference type="CTD" id="33298"/>
<evidence type="ECO:0000256" key="7">
    <source>
        <dbReference type="ARBA" id="ARBA00022692"/>
    </source>
</evidence>
<comment type="pathway">
    <text evidence="3">Protein modification; protein glycosylation.</text>
</comment>
<evidence type="ECO:0000256" key="10">
    <source>
        <dbReference type="ARBA" id="ARBA00022989"/>
    </source>
</evidence>
<evidence type="ECO:0000256" key="5">
    <source>
        <dbReference type="ARBA" id="ARBA00012596"/>
    </source>
</evidence>
<dbReference type="PANTHER" id="PTHR21528">
    <property type="entry name" value="DEHYDRODOLICHYL DIPHOSPHATE SYNTHASE COMPLEX SUBUNIT NUS1"/>
    <property type="match status" value="1"/>
</dbReference>
<dbReference type="GO" id="GO:0045547">
    <property type="term" value="F:ditrans,polycis-polyprenyl diphosphate synthase [(2E,6E)-farnesyl diphosphate specific] activity"/>
    <property type="evidence" value="ECO:0007669"/>
    <property type="project" value="UniProtKB-EC"/>
</dbReference>
<dbReference type="RefSeq" id="XP_034253609.1">
    <property type="nucleotide sequence ID" value="XM_034397718.1"/>
</dbReference>
<dbReference type="InterPro" id="IPR038887">
    <property type="entry name" value="Nus1/NgBR"/>
</dbReference>
<keyword evidence="13" id="KW-1185">Reference proteome</keyword>
<reference evidence="14" key="1">
    <citation type="submission" date="2025-08" db="UniProtKB">
        <authorList>
            <consortium name="RefSeq"/>
        </authorList>
    </citation>
    <scope>IDENTIFICATION</scope>
    <source>
        <tissue evidence="14">Total insect</tissue>
    </source>
</reference>
<keyword evidence="6" id="KW-0808">Transferase</keyword>
<dbReference type="OrthoDB" id="19639at2759"/>
<dbReference type="GO" id="GO:0005789">
    <property type="term" value="C:endoplasmic reticulum membrane"/>
    <property type="evidence" value="ECO:0007669"/>
    <property type="project" value="UniProtKB-SubCell"/>
</dbReference>
<evidence type="ECO:0000256" key="11">
    <source>
        <dbReference type="ARBA" id="ARBA00023136"/>
    </source>
</evidence>
<dbReference type="InterPro" id="IPR036424">
    <property type="entry name" value="UPP_synth-like_sf"/>
</dbReference>
<protein>
    <recommendedName>
        <fullName evidence="5">ditrans,polycis-polyprenyl diphosphate synthase [(2E,6E)-farnesyldiphosphate specific]</fullName>
        <ecNumber evidence="5">2.5.1.87</ecNumber>
    </recommendedName>
</protein>
<evidence type="ECO:0000256" key="4">
    <source>
        <dbReference type="ARBA" id="ARBA00005432"/>
    </source>
</evidence>
<dbReference type="KEGG" id="tpal:117652640"/>
<keyword evidence="9" id="KW-0460">Magnesium</keyword>
<comment type="similarity">
    <text evidence="4">Belongs to the UPP synthase family.</text>
</comment>
<comment type="subcellular location">
    <subcellularLocation>
        <location evidence="2">Endoplasmic reticulum membrane</location>
    </subcellularLocation>
</comment>
<evidence type="ECO:0000313" key="13">
    <source>
        <dbReference type="Proteomes" id="UP000515158"/>
    </source>
</evidence>
<dbReference type="FunCoup" id="A0A6P9A8L1">
    <property type="interactions" value="1289"/>
</dbReference>
<dbReference type="Gene3D" id="3.40.1180.10">
    <property type="entry name" value="Decaprenyl diphosphate synthase-like"/>
    <property type="match status" value="1"/>
</dbReference>
<dbReference type="InParanoid" id="A0A6P9A8L1"/>
<evidence type="ECO:0000256" key="3">
    <source>
        <dbReference type="ARBA" id="ARBA00004922"/>
    </source>
</evidence>
<comment type="cofactor">
    <cofactor evidence="1">
        <name>Mg(2+)</name>
        <dbReference type="ChEBI" id="CHEBI:18420"/>
    </cofactor>
</comment>
<dbReference type="Proteomes" id="UP000515158">
    <property type="component" value="Unplaced"/>
</dbReference>
<keyword evidence="7" id="KW-0812">Transmembrane</keyword>
<accession>A0A6P9A8L1</accession>
<evidence type="ECO:0000256" key="8">
    <source>
        <dbReference type="ARBA" id="ARBA00022824"/>
    </source>
</evidence>
<dbReference type="EC" id="2.5.1.87" evidence="5"/>
<comment type="catalytic activity">
    <reaction evidence="12">
        <text>n isopentenyl diphosphate + (2E,6E)-farnesyl diphosphate = a di-trans,poly-cis-polyprenyl diphosphate + n diphosphate</text>
        <dbReference type="Rhea" id="RHEA:53008"/>
        <dbReference type="Rhea" id="RHEA-COMP:19494"/>
        <dbReference type="ChEBI" id="CHEBI:33019"/>
        <dbReference type="ChEBI" id="CHEBI:128769"/>
        <dbReference type="ChEBI" id="CHEBI:136960"/>
        <dbReference type="ChEBI" id="CHEBI:175763"/>
        <dbReference type="EC" id="2.5.1.87"/>
    </reaction>
</comment>
<proteinExistence type="inferred from homology"/>
<dbReference type="PANTHER" id="PTHR21528:SF0">
    <property type="entry name" value="DEHYDRODOLICHYL DIPHOSPHATE SYNTHASE COMPLEX SUBUNIT NUS1"/>
    <property type="match status" value="1"/>
</dbReference>
<dbReference type="SUPFAM" id="SSF64005">
    <property type="entry name" value="Undecaprenyl diphosphate synthase"/>
    <property type="match status" value="1"/>
</dbReference>
<keyword evidence="10" id="KW-1133">Transmembrane helix</keyword>